<reference evidence="1" key="2">
    <citation type="submission" date="2004-02" db="EMBL/GenBank/DDBJ databases">
        <authorList>
            <consortium name="Genoscope"/>
            <consortium name="Whitehead Institute Centre for Genome Research"/>
        </authorList>
    </citation>
    <scope>NUCLEOTIDE SEQUENCE</scope>
</reference>
<gene>
    <name evidence="1" type="ORF">GSTENG00036199001</name>
</gene>
<reference evidence="1" key="1">
    <citation type="journal article" date="2004" name="Nature">
        <title>Genome duplication in the teleost fish Tetraodon nigroviridis reveals the early vertebrate proto-karyotype.</title>
        <authorList>
            <person name="Jaillon O."/>
            <person name="Aury J.-M."/>
            <person name="Brunet F."/>
            <person name="Petit J.-L."/>
            <person name="Stange-Thomann N."/>
            <person name="Mauceli E."/>
            <person name="Bouneau L."/>
            <person name="Fischer C."/>
            <person name="Ozouf-Costaz C."/>
            <person name="Bernot A."/>
            <person name="Nicaud S."/>
            <person name="Jaffe D."/>
            <person name="Fisher S."/>
            <person name="Lutfalla G."/>
            <person name="Dossat C."/>
            <person name="Segurens B."/>
            <person name="Dasilva C."/>
            <person name="Salanoubat M."/>
            <person name="Levy M."/>
            <person name="Boudet N."/>
            <person name="Castellano S."/>
            <person name="Anthouard V."/>
            <person name="Jubin C."/>
            <person name="Castelli V."/>
            <person name="Katinka M."/>
            <person name="Vacherie B."/>
            <person name="Biemont C."/>
            <person name="Skalli Z."/>
            <person name="Cattolico L."/>
            <person name="Poulain J."/>
            <person name="De Berardinis V."/>
            <person name="Cruaud C."/>
            <person name="Duprat S."/>
            <person name="Brottier P."/>
            <person name="Coutanceau J.-P."/>
            <person name="Gouzy J."/>
            <person name="Parra G."/>
            <person name="Lardier G."/>
            <person name="Chapple C."/>
            <person name="McKernan K.J."/>
            <person name="McEwan P."/>
            <person name="Bosak S."/>
            <person name="Kellis M."/>
            <person name="Volff J.-N."/>
            <person name="Guigo R."/>
            <person name="Zody M.C."/>
            <person name="Mesirov J."/>
            <person name="Lindblad-Toh K."/>
            <person name="Birren B."/>
            <person name="Nusbaum C."/>
            <person name="Kahn D."/>
            <person name="Robinson-Rechavi M."/>
            <person name="Laudet V."/>
            <person name="Schachter V."/>
            <person name="Quetier F."/>
            <person name="Saurin W."/>
            <person name="Scarpelli C."/>
            <person name="Wincker P."/>
            <person name="Lander E.S."/>
            <person name="Weissenbach J."/>
            <person name="Roest Crollius H."/>
        </authorList>
    </citation>
    <scope>NUCLEOTIDE SEQUENCE [LARGE SCALE GENOMIC DNA]</scope>
</reference>
<accession>Q4RC17</accession>
<sequence>DILSRIHTIPTVPIVDCFRRSDSKSSVTFSLQESWARMNACR</sequence>
<feature type="non-terminal residue" evidence="1">
    <location>
        <position position="1"/>
    </location>
</feature>
<dbReference type="OrthoDB" id="5570127at2759"/>
<dbReference type="AlphaFoldDB" id="Q4RC17"/>
<protein>
    <submittedName>
        <fullName evidence="1">Chromosome undetermined SCAF20095, whole genome shotgun sequence</fullName>
    </submittedName>
</protein>
<proteinExistence type="predicted"/>
<name>Q4RC17_TETNG</name>
<dbReference type="EMBL" id="CAAE01020095">
    <property type="protein sequence ID" value="CAG14066.1"/>
    <property type="molecule type" value="Genomic_DNA"/>
</dbReference>
<evidence type="ECO:0000313" key="1">
    <source>
        <dbReference type="EMBL" id="CAG14066.1"/>
    </source>
</evidence>
<dbReference type="KEGG" id="tng:GSTEN00036199G001"/>
<organism evidence="1">
    <name type="scientific">Tetraodon nigroviridis</name>
    <name type="common">Spotted green pufferfish</name>
    <name type="synonym">Chelonodon nigroviridis</name>
    <dbReference type="NCBI Taxonomy" id="99883"/>
    <lineage>
        <taxon>Eukaryota</taxon>
        <taxon>Metazoa</taxon>
        <taxon>Chordata</taxon>
        <taxon>Craniata</taxon>
        <taxon>Vertebrata</taxon>
        <taxon>Euteleostomi</taxon>
        <taxon>Actinopterygii</taxon>
        <taxon>Neopterygii</taxon>
        <taxon>Teleostei</taxon>
        <taxon>Neoteleostei</taxon>
        <taxon>Acanthomorphata</taxon>
        <taxon>Eupercaria</taxon>
        <taxon>Tetraodontiformes</taxon>
        <taxon>Tetradontoidea</taxon>
        <taxon>Tetraodontidae</taxon>
        <taxon>Tetraodon</taxon>
    </lineage>
</organism>